<dbReference type="Pfam" id="PF05253">
    <property type="entry name" value="zf-U11-48K"/>
    <property type="match status" value="1"/>
</dbReference>
<keyword evidence="7 12" id="KW-0863">Zinc-finger</keyword>
<keyword evidence="17" id="KW-1185">Reference proteome</keyword>
<evidence type="ECO:0000259" key="16">
    <source>
        <dbReference type="PROSITE" id="PS51800"/>
    </source>
</evidence>
<comment type="function">
    <text evidence="13">tRNA methylase which 2'-O-methylates cytidine(4) in tRNA(Pro) and tRNA(Gly)(GCC), and adenosine(4) in tRNA(His).</text>
</comment>
<evidence type="ECO:0000256" key="5">
    <source>
        <dbReference type="ARBA" id="ARBA00022694"/>
    </source>
</evidence>
<dbReference type="PROSITE" id="PS51800">
    <property type="entry name" value="ZF_CHHC_U11_48K"/>
    <property type="match status" value="1"/>
</dbReference>
<evidence type="ECO:0000313" key="17">
    <source>
        <dbReference type="Proteomes" id="UP000694906"/>
    </source>
</evidence>
<dbReference type="GO" id="GO:0106050">
    <property type="term" value="F:tRNA 2'-O-methyltransferase activity"/>
    <property type="evidence" value="ECO:0007669"/>
    <property type="project" value="UniProtKB-UniRule"/>
</dbReference>
<keyword evidence="3 13" id="KW-0808">Transferase</keyword>
<evidence type="ECO:0000256" key="12">
    <source>
        <dbReference type="PROSITE-ProRule" id="PRU01141"/>
    </source>
</evidence>
<evidence type="ECO:0000256" key="9">
    <source>
        <dbReference type="ARBA" id="ARBA00048165"/>
    </source>
</evidence>
<keyword evidence="6 13" id="KW-0479">Metal-binding</keyword>
<evidence type="ECO:0000256" key="15">
    <source>
        <dbReference type="SAM" id="MobiDB-lite"/>
    </source>
</evidence>
<dbReference type="InterPro" id="IPR021721">
    <property type="entry name" value="Znf_CCCH-type_TRM13"/>
</dbReference>
<dbReference type="InterPro" id="IPR022776">
    <property type="entry name" value="TRM13/UPF0224_CHHC_Znf_dom"/>
</dbReference>
<evidence type="ECO:0000313" key="18">
    <source>
        <dbReference type="RefSeq" id="XP_021103508.1"/>
    </source>
</evidence>
<keyword evidence="2 13" id="KW-0489">Methyltransferase</keyword>
<dbReference type="PANTHER" id="PTHR12998:SF0">
    <property type="entry name" value="TRNA:M(4)X MODIFICATION ENZYME TRM13 HOMOLOG"/>
    <property type="match status" value="1"/>
</dbReference>
<evidence type="ECO:0000256" key="10">
    <source>
        <dbReference type="ARBA" id="ARBA00048635"/>
    </source>
</evidence>
<evidence type="ECO:0000256" key="11">
    <source>
        <dbReference type="ARBA" id="ARBA00049393"/>
    </source>
</evidence>
<dbReference type="AlphaFoldDB" id="A0AAX6S4V0"/>
<dbReference type="GO" id="GO:0030488">
    <property type="term" value="P:tRNA methylation"/>
    <property type="evidence" value="ECO:0007669"/>
    <property type="project" value="InterPro"/>
</dbReference>
<dbReference type="RefSeq" id="XP_021103508.1">
    <property type="nucleotide sequence ID" value="XM_021247849.1"/>
</dbReference>
<protein>
    <recommendedName>
        <fullName evidence="13">tRNA:m(4)X modification enzyme TRM13</fullName>
        <ecNumber evidence="13">2.1.1.225</ecNumber>
    </recommendedName>
</protein>
<dbReference type="Pfam" id="PF11722">
    <property type="entry name" value="zf-TRM13_CCCH"/>
    <property type="match status" value="1"/>
</dbReference>
<evidence type="ECO:0000256" key="1">
    <source>
        <dbReference type="ARBA" id="ARBA00005265"/>
    </source>
</evidence>
<gene>
    <name evidence="18" type="primary">Trmt13</name>
</gene>
<organism evidence="17 18">
    <name type="scientific">Heterocephalus glaber</name>
    <name type="common">Naked mole rat</name>
    <dbReference type="NCBI Taxonomy" id="10181"/>
    <lineage>
        <taxon>Eukaryota</taxon>
        <taxon>Metazoa</taxon>
        <taxon>Chordata</taxon>
        <taxon>Craniata</taxon>
        <taxon>Vertebrata</taxon>
        <taxon>Euteleostomi</taxon>
        <taxon>Mammalia</taxon>
        <taxon>Eutheria</taxon>
        <taxon>Euarchontoglires</taxon>
        <taxon>Glires</taxon>
        <taxon>Rodentia</taxon>
        <taxon>Hystricomorpha</taxon>
        <taxon>Bathyergidae</taxon>
        <taxon>Heterocephalus</taxon>
    </lineage>
</organism>
<keyword evidence="5 13" id="KW-0819">tRNA processing</keyword>
<dbReference type="Pfam" id="PF05206">
    <property type="entry name" value="TRM13"/>
    <property type="match status" value="1"/>
</dbReference>
<dbReference type="GeneID" id="101721354"/>
<accession>A0AAX6S4V0</accession>
<evidence type="ECO:0000256" key="14">
    <source>
        <dbReference type="SAM" id="Coils"/>
    </source>
</evidence>
<comment type="catalytic activity">
    <reaction evidence="10 13">
        <text>cytidine(4) in tRNA(Gly)(GCC) + S-adenosyl-L-methionine = 2'-O-methylcytidine(4) in tRNA(Gly)(GCC) + S-adenosyl-L-homocysteine + H(+)</text>
        <dbReference type="Rhea" id="RHEA:43192"/>
        <dbReference type="Rhea" id="RHEA-COMP:10399"/>
        <dbReference type="Rhea" id="RHEA-COMP:10400"/>
        <dbReference type="ChEBI" id="CHEBI:15378"/>
        <dbReference type="ChEBI" id="CHEBI:57856"/>
        <dbReference type="ChEBI" id="CHEBI:59789"/>
        <dbReference type="ChEBI" id="CHEBI:74495"/>
        <dbReference type="ChEBI" id="CHEBI:82748"/>
        <dbReference type="EC" id="2.1.1.225"/>
    </reaction>
</comment>
<comment type="catalytic activity">
    <reaction evidence="9 13">
        <text>cytidine(4) in tRNA(Pro) + S-adenosyl-L-methionine = 2'-O-methylcytidine(4) in tRNA(Pro) + S-adenosyl-L-homocysteine + H(+)</text>
        <dbReference type="Rhea" id="RHEA:32767"/>
        <dbReference type="Rhea" id="RHEA-COMP:10397"/>
        <dbReference type="Rhea" id="RHEA-COMP:10398"/>
        <dbReference type="ChEBI" id="CHEBI:15378"/>
        <dbReference type="ChEBI" id="CHEBI:57856"/>
        <dbReference type="ChEBI" id="CHEBI:59789"/>
        <dbReference type="ChEBI" id="CHEBI:74495"/>
        <dbReference type="ChEBI" id="CHEBI:82748"/>
        <dbReference type="EC" id="2.1.1.225"/>
    </reaction>
</comment>
<dbReference type="GO" id="GO:0008270">
    <property type="term" value="F:zinc ion binding"/>
    <property type="evidence" value="ECO:0007669"/>
    <property type="project" value="UniProtKB-KW"/>
</dbReference>
<feature type="region of interest" description="Disordered" evidence="15">
    <location>
        <begin position="398"/>
        <end position="424"/>
    </location>
</feature>
<keyword evidence="14" id="KW-0175">Coiled coil</keyword>
<evidence type="ECO:0000256" key="6">
    <source>
        <dbReference type="ARBA" id="ARBA00022723"/>
    </source>
</evidence>
<dbReference type="PANTHER" id="PTHR12998">
    <property type="entry name" value="TRNA:M(4)X MODIFICATION ENZYME TRM13 HOMOLOG"/>
    <property type="match status" value="1"/>
</dbReference>
<evidence type="ECO:0000256" key="2">
    <source>
        <dbReference type="ARBA" id="ARBA00022603"/>
    </source>
</evidence>
<dbReference type="InterPro" id="IPR039044">
    <property type="entry name" value="Trm13"/>
</dbReference>
<evidence type="ECO:0000256" key="7">
    <source>
        <dbReference type="ARBA" id="ARBA00022771"/>
    </source>
</evidence>
<keyword evidence="8 13" id="KW-0862">Zinc</keyword>
<evidence type="ECO:0000256" key="4">
    <source>
        <dbReference type="ARBA" id="ARBA00022691"/>
    </source>
</evidence>
<evidence type="ECO:0000256" key="13">
    <source>
        <dbReference type="RuleBase" id="RU367103"/>
    </source>
</evidence>
<dbReference type="CTD" id="54482"/>
<comment type="similarity">
    <text evidence="1 13">Belongs to the methyltransferase TRM13 family.</text>
</comment>
<feature type="domain" description="CHHC U11-48K-type" evidence="16">
    <location>
        <begin position="73"/>
        <end position="100"/>
    </location>
</feature>
<name>A0AAX6S4V0_HETGA</name>
<comment type="catalytic activity">
    <reaction evidence="11 13">
        <text>adenosine(4) in tRNA(His) + S-adenosyl-L-methionine = 2'-O-methyladenosine(4) in tRNA(His) + S-adenosyl-L-homocysteine + H(+)</text>
        <dbReference type="Rhea" id="RHEA:43196"/>
        <dbReference type="Rhea" id="RHEA-COMP:10401"/>
        <dbReference type="Rhea" id="RHEA-COMP:10402"/>
        <dbReference type="ChEBI" id="CHEBI:15378"/>
        <dbReference type="ChEBI" id="CHEBI:57856"/>
        <dbReference type="ChEBI" id="CHEBI:59789"/>
        <dbReference type="ChEBI" id="CHEBI:74411"/>
        <dbReference type="ChEBI" id="CHEBI:74477"/>
        <dbReference type="EC" id="2.1.1.225"/>
    </reaction>
</comment>
<keyword evidence="4 13" id="KW-0949">S-adenosyl-L-methionine</keyword>
<feature type="coiled-coil region" evidence="14">
    <location>
        <begin position="129"/>
        <end position="156"/>
    </location>
</feature>
<proteinExistence type="inferred from homology"/>
<evidence type="ECO:0000256" key="3">
    <source>
        <dbReference type="ARBA" id="ARBA00022679"/>
    </source>
</evidence>
<dbReference type="InterPro" id="IPR007871">
    <property type="entry name" value="Methyltransferase_TRM13"/>
</dbReference>
<reference evidence="18" key="1">
    <citation type="submission" date="2025-08" db="UniProtKB">
        <authorList>
            <consortium name="RefSeq"/>
        </authorList>
    </citation>
    <scope>IDENTIFICATION</scope>
</reference>
<dbReference type="Proteomes" id="UP000694906">
    <property type="component" value="Unplaced"/>
</dbReference>
<evidence type="ECO:0000256" key="8">
    <source>
        <dbReference type="ARBA" id="ARBA00022833"/>
    </source>
</evidence>
<dbReference type="EC" id="2.1.1.225" evidence="13"/>
<sequence length="498" mass="56200">MAASAPTQSATGFPAEGRCSYYVEKKKRFCRMVVAAGKRFCGEHAGAAEVWYRPTLLRVGNKFPGPEENARKRILCPLDPKHTVYEDQLAKHLKKCNSREKPKPDFFIQDINAGLKDETEIPEQLVPISSLSEEQLENLIKKLRKASKDLNSTLEDHIMSHPALHDALNDPKNGDSAVKHLKQQASLLGNIEKLKLLGPRRCFVEFGAGKGKLSHWVDIALKDAEKVHFILVEKVTTRFKVDGKHRKKNSVFERLQIDIQHLCLNKIPVLREGRLPVVGIGKHLCGVATDLALRCLVETYAASYEERNEEPLAKRIKNDKTEKEINTLTKEGSEKNVAEKWTPVAGIVIALCCHHRCDWRHYVGKEYFRALGLGAVEFHYFQRMSSWATCGMQKTSLETSDITTKRKDDQNDDNEEHDSGECRITDESTDSLPGLLTVEEKKKIGHLCKLLIDQGRIQYLEQKGFNPALQYYTDPLVSLENVLLTALPIHSSSPETTA</sequence>